<dbReference type="Gene3D" id="1.10.10.10">
    <property type="entry name" value="Winged helix-like DNA-binding domain superfamily/Winged helix DNA-binding domain"/>
    <property type="match status" value="1"/>
</dbReference>
<name>A0A2K8SHZ4_9NOSO</name>
<reference evidence="2 4" key="1">
    <citation type="submission" date="2017-11" db="EMBL/GenBank/DDBJ databases">
        <title>Complete genome of a free-living desiccation-tolerant cyanobacterium and its photosynthetic adaptation to extreme terrestrial habitat.</title>
        <authorList>
            <person name="Shang J."/>
        </authorList>
    </citation>
    <scope>NUCLEOTIDE SEQUENCE [LARGE SCALE GENOMIC DNA]</scope>
    <source>
        <strain evidence="2 4">CCNUN1</strain>
    </source>
</reference>
<evidence type="ECO:0000259" key="1">
    <source>
        <dbReference type="Pfam" id="PF01710"/>
    </source>
</evidence>
<evidence type="ECO:0000313" key="4">
    <source>
        <dbReference type="Proteomes" id="UP000232003"/>
    </source>
</evidence>
<accession>A0A2K8SHZ4</accession>
<dbReference type="EMBL" id="CP024785">
    <property type="protein sequence ID" value="AUB35047.1"/>
    <property type="molecule type" value="Genomic_DNA"/>
</dbReference>
<dbReference type="AlphaFoldDB" id="A0A2K8SHZ4"/>
<dbReference type="OrthoDB" id="5511915at2"/>
<protein>
    <submittedName>
        <fullName evidence="2">Transposase</fullName>
    </submittedName>
</protein>
<dbReference type="KEGG" id="nfl:COO91_00900"/>
<evidence type="ECO:0000313" key="2">
    <source>
        <dbReference type="EMBL" id="AUB35047.1"/>
    </source>
</evidence>
<dbReference type="InterPro" id="IPR002622">
    <property type="entry name" value="Transposase_14"/>
</dbReference>
<organism evidence="2 4">
    <name type="scientific">Nostoc flagelliforme CCNUN1</name>
    <dbReference type="NCBI Taxonomy" id="2038116"/>
    <lineage>
        <taxon>Bacteria</taxon>
        <taxon>Bacillati</taxon>
        <taxon>Cyanobacteriota</taxon>
        <taxon>Cyanophyceae</taxon>
        <taxon>Nostocales</taxon>
        <taxon>Nostocaceae</taxon>
        <taxon>Nostoc</taxon>
    </lineage>
</organism>
<dbReference type="InterPro" id="IPR009057">
    <property type="entry name" value="Homeodomain-like_sf"/>
</dbReference>
<keyword evidence="4" id="KW-1185">Reference proteome</keyword>
<feature type="domain" description="Transposase Synechocystis PCC 6803" evidence="1">
    <location>
        <begin position="3"/>
        <end position="86"/>
    </location>
</feature>
<evidence type="ECO:0000313" key="3">
    <source>
        <dbReference type="EMBL" id="AUB36887.1"/>
    </source>
</evidence>
<dbReference type="InterPro" id="IPR036388">
    <property type="entry name" value="WH-like_DNA-bd_sf"/>
</dbReference>
<proteinExistence type="predicted"/>
<sequence>MKAYSLDLRQKVVDAYACGDISQRKLAKNFGVTLSFVQNLLKRDRELGTIGPKVLPEQTPTKLNAEQLEILRQLVTAQPDATLSELRERLYEKTEVLIGVLR</sequence>
<dbReference type="SUPFAM" id="SSF46689">
    <property type="entry name" value="Homeodomain-like"/>
    <property type="match status" value="1"/>
</dbReference>
<dbReference type="EMBL" id="CP024785">
    <property type="protein sequence ID" value="AUB36887.1"/>
    <property type="molecule type" value="Genomic_DNA"/>
</dbReference>
<dbReference type="Proteomes" id="UP000232003">
    <property type="component" value="Chromosome"/>
</dbReference>
<dbReference type="Pfam" id="PF01710">
    <property type="entry name" value="HTH_Tnp_IS630"/>
    <property type="match status" value="1"/>
</dbReference>
<gene>
    <name evidence="2" type="ORF">COO91_00900</name>
    <name evidence="3" type="ORF">COO91_02816</name>
</gene>
<dbReference type="KEGG" id="nfl:COO91_02816"/>
<dbReference type="RefSeq" id="WP_100897443.1">
    <property type="nucleotide sequence ID" value="NZ_CAWNNC010000001.1"/>
</dbReference>